<dbReference type="InterPro" id="IPR010583">
    <property type="entry name" value="MipA"/>
</dbReference>
<protein>
    <submittedName>
        <fullName evidence="1">Uncharacterized protein</fullName>
    </submittedName>
</protein>
<proteinExistence type="predicted"/>
<dbReference type="KEGG" id="upv:EJN92_05305"/>
<evidence type="ECO:0000313" key="2">
    <source>
        <dbReference type="Proteomes" id="UP000275663"/>
    </source>
</evidence>
<name>A0A3Q9BPC1_9BURK</name>
<accession>A0A3Q9BPC1</accession>
<evidence type="ECO:0000313" key="1">
    <source>
        <dbReference type="EMBL" id="AZP11466.1"/>
    </source>
</evidence>
<keyword evidence="2" id="KW-1185">Reference proteome</keyword>
<reference evidence="1 2" key="1">
    <citation type="journal article" date="2011" name="Int. J. Syst. Evol. Microbiol.">
        <title>Description of Undibacterium oligocarboniphilum sp. nov., isolated from purified water, and Undibacterium pigrum strain CCUG 49012 as the type strain of Undibacterium parvum sp. nov., and emended descriptions of the genus Undibacterium and the species Undibacterium pigrum.</title>
        <authorList>
            <person name="Eder W."/>
            <person name="Wanner G."/>
            <person name="Ludwig W."/>
            <person name="Busse H.J."/>
            <person name="Ziemke-Kageler F."/>
            <person name="Lang E."/>
        </authorList>
    </citation>
    <scope>NUCLEOTIDE SEQUENCE [LARGE SCALE GENOMIC DNA]</scope>
    <source>
        <strain evidence="1 2">DSM 23061</strain>
    </source>
</reference>
<dbReference type="EMBL" id="CP034464">
    <property type="protein sequence ID" value="AZP11466.1"/>
    <property type="molecule type" value="Genomic_DNA"/>
</dbReference>
<dbReference type="AlphaFoldDB" id="A0A3Q9BPC1"/>
<dbReference type="Proteomes" id="UP000275663">
    <property type="component" value="Chromosome"/>
</dbReference>
<organism evidence="1 2">
    <name type="scientific">Undibacterium parvum</name>
    <dbReference type="NCBI Taxonomy" id="401471"/>
    <lineage>
        <taxon>Bacteria</taxon>
        <taxon>Pseudomonadati</taxon>
        <taxon>Pseudomonadota</taxon>
        <taxon>Betaproteobacteria</taxon>
        <taxon>Burkholderiales</taxon>
        <taxon>Oxalobacteraceae</taxon>
        <taxon>Undibacterium</taxon>
    </lineage>
</organism>
<dbReference type="Pfam" id="PF06629">
    <property type="entry name" value="MipA"/>
    <property type="match status" value="1"/>
</dbReference>
<gene>
    <name evidence="1" type="ORF">EJN92_05305</name>
</gene>
<sequence>MNSGSASLLGGGDILLSVTGDLALAIPVTEQLSLALQAELPLTNRDYGNLYKLGLNLSLLDASKDQVDLELLLSYADAAYAQTNYGVTLVQHVRSGYPRYLGKAGVASC</sequence>